<dbReference type="SMART" id="SM00464">
    <property type="entry name" value="LON"/>
    <property type="match status" value="1"/>
</dbReference>
<reference evidence="2 3" key="1">
    <citation type="submission" date="2016-03" db="EMBL/GenBank/DDBJ databases">
        <title>Chemosynthetic sulphur-oxidizing symbionts of marine invertebrate animals are capable of nitrogen fixation.</title>
        <authorList>
            <person name="Petersen J.M."/>
            <person name="Kemper A."/>
            <person name="Gruber-Vodicka H."/>
            <person name="Cardini U."/>
            <person name="Geest Mvander."/>
            <person name="Kleiner M."/>
            <person name="Bulgheresi S."/>
            <person name="Fussmann M."/>
            <person name="Herbold C."/>
            <person name="Seah B.K.B."/>
            <person name="Antony C.Paul."/>
            <person name="Liu D."/>
            <person name="Belitz A."/>
            <person name="Weber M."/>
        </authorList>
    </citation>
    <scope>NUCLEOTIDE SEQUENCE [LARGE SCALE GENOMIC DNA]</scope>
    <source>
        <strain evidence="2">G_D</strain>
    </source>
</reference>
<sequence>MPNPFITQFQQLPDTIPIFPLAGAIVMPGAQLPLNIFEPRYINMIEDAMASHHLIGMVQPLDEPENSKNKVFNTGCSGRISYYSETPDGRIEIILTGVCRFDVGEELKTTRGYRLITPIWARFESDYDPVSTALLKERKQIELTLERYLLANDLQTDTEQLKQLPTDLLVNVLTTALPLPHEDKQSMVETVDIAERLQMLVAKLDLSSYQPSSDLKH</sequence>
<dbReference type="EMBL" id="LVJZ01000003">
    <property type="protein sequence ID" value="ODB98004.1"/>
    <property type="molecule type" value="Genomic_DNA"/>
</dbReference>
<name>A0A1E2UUA0_9GAMM</name>
<dbReference type="InterPro" id="IPR046336">
    <property type="entry name" value="Lon_prtase_N_sf"/>
</dbReference>
<dbReference type="Pfam" id="PF02190">
    <property type="entry name" value="LON_substr_bdg"/>
    <property type="match status" value="1"/>
</dbReference>
<organism evidence="2 3">
    <name type="scientific">Candidatus Thiodiazotropha endoloripes</name>
    <dbReference type="NCBI Taxonomy" id="1818881"/>
    <lineage>
        <taxon>Bacteria</taxon>
        <taxon>Pseudomonadati</taxon>
        <taxon>Pseudomonadota</taxon>
        <taxon>Gammaproteobacteria</taxon>
        <taxon>Chromatiales</taxon>
        <taxon>Sedimenticolaceae</taxon>
        <taxon>Candidatus Thiodiazotropha</taxon>
    </lineage>
</organism>
<feature type="domain" description="Lon N-terminal" evidence="1">
    <location>
        <begin position="16"/>
        <end position="208"/>
    </location>
</feature>
<evidence type="ECO:0000259" key="1">
    <source>
        <dbReference type="PROSITE" id="PS51787"/>
    </source>
</evidence>
<dbReference type="Gene3D" id="2.30.130.40">
    <property type="entry name" value="LON domain-like"/>
    <property type="match status" value="1"/>
</dbReference>
<dbReference type="PANTHER" id="PTHR46732:SF8">
    <property type="entry name" value="ATP-DEPENDENT PROTEASE LA (LON) DOMAIN PROTEIN"/>
    <property type="match status" value="1"/>
</dbReference>
<dbReference type="InterPro" id="IPR015947">
    <property type="entry name" value="PUA-like_sf"/>
</dbReference>
<keyword evidence="3" id="KW-1185">Reference proteome</keyword>
<dbReference type="AlphaFoldDB" id="A0A1E2UUA0"/>
<dbReference type="RefSeq" id="WP_069005974.1">
    <property type="nucleotide sequence ID" value="NZ_LVJW01000003.1"/>
</dbReference>
<evidence type="ECO:0000313" key="3">
    <source>
        <dbReference type="Proteomes" id="UP000094849"/>
    </source>
</evidence>
<protein>
    <recommendedName>
        <fullName evidence="1">Lon N-terminal domain-containing protein</fullName>
    </recommendedName>
</protein>
<accession>A0A1E2UUA0</accession>
<dbReference type="PROSITE" id="PS51787">
    <property type="entry name" value="LON_N"/>
    <property type="match status" value="1"/>
</dbReference>
<gene>
    <name evidence="2" type="ORF">A3196_15300</name>
</gene>
<evidence type="ECO:0000313" key="2">
    <source>
        <dbReference type="EMBL" id="ODB98004.1"/>
    </source>
</evidence>
<comment type="caution">
    <text evidence="2">The sequence shown here is derived from an EMBL/GenBank/DDBJ whole genome shotgun (WGS) entry which is preliminary data.</text>
</comment>
<dbReference type="Proteomes" id="UP000094849">
    <property type="component" value="Unassembled WGS sequence"/>
</dbReference>
<dbReference type="InterPro" id="IPR003111">
    <property type="entry name" value="Lon_prtase_N"/>
</dbReference>
<dbReference type="PANTHER" id="PTHR46732">
    <property type="entry name" value="ATP-DEPENDENT PROTEASE LA (LON) DOMAIN PROTEIN"/>
    <property type="match status" value="1"/>
</dbReference>
<dbReference type="SUPFAM" id="SSF88697">
    <property type="entry name" value="PUA domain-like"/>
    <property type="match status" value="1"/>
</dbReference>
<proteinExistence type="predicted"/>
<dbReference type="STRING" id="1818881.A3196_15300"/>